<evidence type="ECO:0000313" key="1">
    <source>
        <dbReference type="EMBL" id="JAA85733.1"/>
    </source>
</evidence>
<sequence length="90" mass="10608">GGELTTRGHFNVVFAETSSSISISFYSHYRAYAMHRGKYRPSELLIMKPQLRYVNIVSRWPLSIISFTERLYSVHCIYRLSKLFLFEINI</sequence>
<dbReference type="AlphaFoldDB" id="S4P9H6"/>
<reference evidence="1" key="2">
    <citation type="submission" date="2013-05" db="EMBL/GenBank/DDBJ databases">
        <authorList>
            <person name="Carter J.-M."/>
            <person name="Baker S.C."/>
            <person name="Pink R."/>
            <person name="Carter D.R.F."/>
            <person name="Collins A."/>
            <person name="Tomlin J."/>
            <person name="Gibbs M."/>
            <person name="Breuker C.J."/>
        </authorList>
    </citation>
    <scope>NUCLEOTIDE SEQUENCE</scope>
    <source>
        <tissue evidence="1">Ovary</tissue>
    </source>
</reference>
<organism evidence="1">
    <name type="scientific">Pararge aegeria</name>
    <name type="common">speckled wood butterfly</name>
    <dbReference type="NCBI Taxonomy" id="116150"/>
    <lineage>
        <taxon>Eukaryota</taxon>
        <taxon>Metazoa</taxon>
        <taxon>Ecdysozoa</taxon>
        <taxon>Arthropoda</taxon>
        <taxon>Hexapoda</taxon>
        <taxon>Insecta</taxon>
        <taxon>Pterygota</taxon>
        <taxon>Neoptera</taxon>
        <taxon>Endopterygota</taxon>
        <taxon>Lepidoptera</taxon>
        <taxon>Glossata</taxon>
        <taxon>Ditrysia</taxon>
        <taxon>Papilionoidea</taxon>
        <taxon>Nymphalidae</taxon>
        <taxon>Satyrinae</taxon>
        <taxon>Satyrini</taxon>
        <taxon>Parargina</taxon>
        <taxon>Pararge</taxon>
    </lineage>
</organism>
<dbReference type="EMBL" id="GAIX01006827">
    <property type="protein sequence ID" value="JAA85733.1"/>
    <property type="molecule type" value="Transcribed_RNA"/>
</dbReference>
<feature type="non-terminal residue" evidence="1">
    <location>
        <position position="1"/>
    </location>
</feature>
<proteinExistence type="predicted"/>
<accession>S4P9H6</accession>
<name>S4P9H6_9NEOP</name>
<reference evidence="1" key="1">
    <citation type="journal article" date="2013" name="BMC Genomics">
        <title>Unscrambling butterfly oogenesis.</title>
        <authorList>
            <person name="Carter J.M."/>
            <person name="Baker S.C."/>
            <person name="Pink R."/>
            <person name="Carter D.R."/>
            <person name="Collins A."/>
            <person name="Tomlin J."/>
            <person name="Gibbs M."/>
            <person name="Breuker C.J."/>
        </authorList>
    </citation>
    <scope>NUCLEOTIDE SEQUENCE</scope>
    <source>
        <tissue evidence="1">Ovary</tissue>
    </source>
</reference>
<protein>
    <submittedName>
        <fullName evidence="1">Uncharacterized protein</fullName>
    </submittedName>
</protein>